<dbReference type="SUPFAM" id="SSF53756">
    <property type="entry name" value="UDP-Glycosyltransferase/glycogen phosphorylase"/>
    <property type="match status" value="1"/>
</dbReference>
<comment type="catalytic activity">
    <reaction evidence="1">
        <text>[(1-&gt;4)-alpha-D-glucosyl](n) + ADP-alpha-D-glucose = [(1-&gt;4)-alpha-D-glucosyl](n+1) + ADP + H(+)</text>
        <dbReference type="Rhea" id="RHEA:18189"/>
        <dbReference type="Rhea" id="RHEA-COMP:9584"/>
        <dbReference type="Rhea" id="RHEA-COMP:9587"/>
        <dbReference type="ChEBI" id="CHEBI:15378"/>
        <dbReference type="ChEBI" id="CHEBI:15444"/>
        <dbReference type="ChEBI" id="CHEBI:57498"/>
        <dbReference type="ChEBI" id="CHEBI:456216"/>
        <dbReference type="EC" id="2.4.1.21"/>
    </reaction>
</comment>
<dbReference type="EC" id="2.4.1.21" evidence="2"/>
<evidence type="ECO:0000313" key="6">
    <source>
        <dbReference type="EMBL" id="RQD72744.1"/>
    </source>
</evidence>
<evidence type="ECO:0000256" key="3">
    <source>
        <dbReference type="ARBA" id="ARBA00022676"/>
    </source>
</evidence>
<dbReference type="EMBL" id="QZAA01000298">
    <property type="protein sequence ID" value="RQD72744.1"/>
    <property type="molecule type" value="Genomic_DNA"/>
</dbReference>
<dbReference type="Gene3D" id="3.40.50.2000">
    <property type="entry name" value="Glycogen Phosphorylase B"/>
    <property type="match status" value="2"/>
</dbReference>
<dbReference type="Pfam" id="PF08323">
    <property type="entry name" value="Glyco_transf_5"/>
    <property type="match status" value="1"/>
</dbReference>
<dbReference type="Proteomes" id="UP000285138">
    <property type="component" value="Unassembled WGS sequence"/>
</dbReference>
<gene>
    <name evidence="6" type="ORF">D5R97_10430</name>
</gene>
<name>A0A424Y926_9FIRM</name>
<keyword evidence="3" id="KW-0328">Glycosyltransferase</keyword>
<dbReference type="PANTHER" id="PTHR45825">
    <property type="entry name" value="GRANULE-BOUND STARCH SYNTHASE 1, CHLOROPLASTIC/AMYLOPLASTIC"/>
    <property type="match status" value="1"/>
</dbReference>
<reference evidence="6 7" key="1">
    <citation type="submission" date="2018-08" db="EMBL/GenBank/DDBJ databases">
        <title>The metabolism and importance of syntrophic acetate oxidation coupled to methane or sulfide production in haloalkaline environments.</title>
        <authorList>
            <person name="Timmers P.H.A."/>
            <person name="Vavourakis C.D."/>
            <person name="Sorokin D.Y."/>
            <person name="Sinninghe Damste J.S."/>
            <person name="Muyzer G."/>
            <person name="Stams A.J.M."/>
            <person name="Plugge C.M."/>
        </authorList>
    </citation>
    <scope>NUCLEOTIDE SEQUENCE [LARGE SCALE GENOMIC DNA]</scope>
    <source>
        <strain evidence="6">MSAO_Bac1</strain>
    </source>
</reference>
<accession>A0A424Y926</accession>
<evidence type="ECO:0000256" key="1">
    <source>
        <dbReference type="ARBA" id="ARBA00001478"/>
    </source>
</evidence>
<evidence type="ECO:0000256" key="4">
    <source>
        <dbReference type="ARBA" id="ARBA00022679"/>
    </source>
</evidence>
<organism evidence="6 7">
    <name type="scientific">Candidatus Syntrophonatronum acetioxidans</name>
    <dbReference type="NCBI Taxonomy" id="1795816"/>
    <lineage>
        <taxon>Bacteria</taxon>
        <taxon>Bacillati</taxon>
        <taxon>Bacillota</taxon>
        <taxon>Clostridia</taxon>
        <taxon>Eubacteriales</taxon>
        <taxon>Syntrophomonadaceae</taxon>
        <taxon>Candidatus Syntrophonatronum</taxon>
    </lineage>
</organism>
<evidence type="ECO:0000256" key="2">
    <source>
        <dbReference type="ARBA" id="ARBA00012588"/>
    </source>
</evidence>
<evidence type="ECO:0000313" key="7">
    <source>
        <dbReference type="Proteomes" id="UP000285138"/>
    </source>
</evidence>
<dbReference type="Pfam" id="PF13692">
    <property type="entry name" value="Glyco_trans_1_4"/>
    <property type="match status" value="1"/>
</dbReference>
<sequence>MIVGMATFEHLPVRVGGLAEAVTSLARSLSREEEVMVFMPSHGLIHGESDMEFKKYGDYEIIIGEDIHPVTVFETEREGVRLFLFSNQILDSPQVYGPRKAFIKKMVHFTKALPGFINLLLKKEGKKPEVIHINDWHCVLAGALVKKYFKIPFIFTIHRLCRERMSVKELNEVNLGELVDPRYLEGDFFNIESFGAHYCDYLTTVSYTYLNEEWKTFFGTFDGKTTYVWNGMDYDFWDPQKLKEPELTRRERRAKLLKEHGLEEGILFFNVGRLDAQQKGIDVLLHSLDLLMREKVKKAGRIKDQFRFILLGSGDKTLEEKAVELEKSYQKNVRVLIDYLGREITREYYGAADFCLIPSNFEPFGLVQLEAMCMGCIPVGTRVGGINDTVLSLEEFGEEATGKLVPPQNPKALAEAMVEMALLQQEREEIVEKIRRKGRAHVMENFSWDRAAERYKQVYQNKATVKLPFVSYAEAY</sequence>
<keyword evidence="4" id="KW-0808">Transferase</keyword>
<dbReference type="PANTHER" id="PTHR45825:SF11">
    <property type="entry name" value="ALPHA AMYLASE DOMAIN-CONTAINING PROTEIN"/>
    <property type="match status" value="1"/>
</dbReference>
<proteinExistence type="predicted"/>
<dbReference type="GO" id="GO:0009011">
    <property type="term" value="F:alpha-1,4-glucan glucosyltransferase (ADP-glucose donor) activity"/>
    <property type="evidence" value="ECO:0007669"/>
    <property type="project" value="UniProtKB-EC"/>
</dbReference>
<protein>
    <recommendedName>
        <fullName evidence="2">starch synthase</fullName>
        <ecNumber evidence="2">2.4.1.21</ecNumber>
    </recommendedName>
</protein>
<feature type="domain" description="Starch synthase catalytic" evidence="5">
    <location>
        <begin position="5"/>
        <end position="219"/>
    </location>
</feature>
<comment type="caution">
    <text evidence="6">The sequence shown here is derived from an EMBL/GenBank/DDBJ whole genome shotgun (WGS) entry which is preliminary data.</text>
</comment>
<evidence type="ECO:0000259" key="5">
    <source>
        <dbReference type="Pfam" id="PF08323"/>
    </source>
</evidence>
<dbReference type="InterPro" id="IPR013534">
    <property type="entry name" value="Starch_synth_cat_dom"/>
</dbReference>
<dbReference type="AlphaFoldDB" id="A0A424Y926"/>